<dbReference type="STRING" id="1834516.BL253_17830"/>
<dbReference type="AlphaFoldDB" id="A0A1V2I9A4"/>
<dbReference type="InterPro" id="IPR016181">
    <property type="entry name" value="Acyl_CoA_acyltransferase"/>
</dbReference>
<dbReference type="GO" id="GO:0016747">
    <property type="term" value="F:acyltransferase activity, transferring groups other than amino-acyl groups"/>
    <property type="evidence" value="ECO:0007669"/>
    <property type="project" value="InterPro"/>
</dbReference>
<dbReference type="Proteomes" id="UP000188929">
    <property type="component" value="Unassembled WGS sequence"/>
</dbReference>
<dbReference type="PROSITE" id="PS51186">
    <property type="entry name" value="GNAT"/>
    <property type="match status" value="1"/>
</dbReference>
<dbReference type="Gene3D" id="3.40.630.30">
    <property type="match status" value="1"/>
</dbReference>
<name>A0A1V2I9A4_9ACTN</name>
<feature type="domain" description="N-acetyltransferase" evidence="1">
    <location>
        <begin position="28"/>
        <end position="170"/>
    </location>
</feature>
<dbReference type="SUPFAM" id="SSF55729">
    <property type="entry name" value="Acyl-CoA N-acyltransferases (Nat)"/>
    <property type="match status" value="1"/>
</dbReference>
<evidence type="ECO:0000313" key="2">
    <source>
        <dbReference type="EMBL" id="ONH29047.1"/>
    </source>
</evidence>
<reference evidence="3" key="1">
    <citation type="submission" date="2016-10" db="EMBL/GenBank/DDBJ databases">
        <title>Frankia sp. NRRL B-16386 Genome sequencing.</title>
        <authorList>
            <person name="Ghodhbane-Gtari F."/>
            <person name="Swanson E."/>
            <person name="Gueddou A."/>
            <person name="Hezbri K."/>
            <person name="Ktari K."/>
            <person name="Nouioui I."/>
            <person name="Morris K."/>
            <person name="Simpson S."/>
            <person name="Abebe-Akele F."/>
            <person name="Thomas K."/>
            <person name="Gtari M."/>
            <person name="Tisa L.S."/>
        </authorList>
    </citation>
    <scope>NUCLEOTIDE SEQUENCE [LARGE SCALE GENOMIC DNA]</scope>
    <source>
        <strain evidence="3">NRRL B-16386</strain>
    </source>
</reference>
<evidence type="ECO:0000259" key="1">
    <source>
        <dbReference type="PROSITE" id="PS51186"/>
    </source>
</evidence>
<organism evidence="2 3">
    <name type="scientific">Pseudofrankia asymbiotica</name>
    <dbReference type="NCBI Taxonomy" id="1834516"/>
    <lineage>
        <taxon>Bacteria</taxon>
        <taxon>Bacillati</taxon>
        <taxon>Actinomycetota</taxon>
        <taxon>Actinomycetes</taxon>
        <taxon>Frankiales</taxon>
        <taxon>Frankiaceae</taxon>
        <taxon>Pseudofrankia</taxon>
    </lineage>
</organism>
<evidence type="ECO:0000313" key="3">
    <source>
        <dbReference type="Proteomes" id="UP000188929"/>
    </source>
</evidence>
<keyword evidence="3" id="KW-1185">Reference proteome</keyword>
<protein>
    <submittedName>
        <fullName evidence="2">GNAT family N-acetyltransferase</fullName>
    </submittedName>
</protein>
<keyword evidence="2" id="KW-0808">Transferase</keyword>
<dbReference type="EMBL" id="MOMC01000035">
    <property type="protein sequence ID" value="ONH29047.1"/>
    <property type="molecule type" value="Genomic_DNA"/>
</dbReference>
<comment type="caution">
    <text evidence="2">The sequence shown here is derived from an EMBL/GenBank/DDBJ whole genome shotgun (WGS) entry which is preliminary data.</text>
</comment>
<dbReference type="Pfam" id="PF00583">
    <property type="entry name" value="Acetyltransf_1"/>
    <property type="match status" value="1"/>
</dbReference>
<dbReference type="InterPro" id="IPR000182">
    <property type="entry name" value="GNAT_dom"/>
</dbReference>
<accession>A0A1V2I9A4</accession>
<sequence>MTPRLQALPVTLWNAGYVAEELARKVALAARPAPGLGVGGLFAGPDARGMAEPAALRRELRHRAGAGRAAWTWVVRGHDGAAVGLLGADTRARRAAIAVVIDPDERRRGYGSEIVRALASWLESHRLALVETRVRADDPASERLAMVTSFQPTRVVLAIGWRLWCRPPSR</sequence>
<gene>
    <name evidence="2" type="ORF">BL253_17830</name>
</gene>
<dbReference type="OrthoDB" id="3213553at2"/>
<proteinExistence type="predicted"/>